<feature type="compositionally biased region" description="Pro residues" evidence="2">
    <location>
        <begin position="67"/>
        <end position="76"/>
    </location>
</feature>
<evidence type="ECO:0000256" key="2">
    <source>
        <dbReference type="SAM" id="MobiDB-lite"/>
    </source>
</evidence>
<dbReference type="VEuPathDB" id="FungiDB:HCDG_04362"/>
<feature type="region of interest" description="Disordered" evidence="2">
    <location>
        <begin position="52"/>
        <end position="78"/>
    </location>
</feature>
<organism evidence="3 4">
    <name type="scientific">Ajellomyces capsulatus (strain H143)</name>
    <name type="common">Darling's disease fungus</name>
    <name type="synonym">Histoplasma capsulatum</name>
    <dbReference type="NCBI Taxonomy" id="544712"/>
    <lineage>
        <taxon>Eukaryota</taxon>
        <taxon>Fungi</taxon>
        <taxon>Dikarya</taxon>
        <taxon>Ascomycota</taxon>
        <taxon>Pezizomycotina</taxon>
        <taxon>Eurotiomycetes</taxon>
        <taxon>Eurotiomycetidae</taxon>
        <taxon>Onygenales</taxon>
        <taxon>Ajellomycetaceae</taxon>
        <taxon>Histoplasma</taxon>
    </lineage>
</organism>
<dbReference type="AlphaFoldDB" id="C6HDT1"/>
<proteinExistence type="predicted"/>
<feature type="compositionally biased region" description="Low complexity" evidence="2">
    <location>
        <begin position="52"/>
        <end position="66"/>
    </location>
</feature>
<accession>C6HDT1</accession>
<dbReference type="InterPro" id="IPR012340">
    <property type="entry name" value="NA-bd_OB-fold"/>
</dbReference>
<dbReference type="Proteomes" id="UP000002624">
    <property type="component" value="Unassembled WGS sequence"/>
</dbReference>
<evidence type="ECO:0000256" key="1">
    <source>
        <dbReference type="SAM" id="Coils"/>
    </source>
</evidence>
<reference evidence="4" key="1">
    <citation type="submission" date="2009-05" db="EMBL/GenBank/DDBJ databases">
        <title>The genome sequence of Ajellomyces capsulatus strain H143.</title>
        <authorList>
            <person name="Champion M."/>
            <person name="Cuomo C.A."/>
            <person name="Ma L.-J."/>
            <person name="Henn M.R."/>
            <person name="Sil A."/>
            <person name="Goldman B."/>
            <person name="Young S.K."/>
            <person name="Kodira C.D."/>
            <person name="Zeng Q."/>
            <person name="Koehrsen M."/>
            <person name="Alvarado L."/>
            <person name="Berlin A.M."/>
            <person name="Borenstein D."/>
            <person name="Chen Z."/>
            <person name="Engels R."/>
            <person name="Freedman E."/>
            <person name="Gellesch M."/>
            <person name="Goldberg J."/>
            <person name="Griggs A."/>
            <person name="Gujja S."/>
            <person name="Heiman D.I."/>
            <person name="Hepburn T.A."/>
            <person name="Howarth C."/>
            <person name="Jen D."/>
            <person name="Larson L."/>
            <person name="Lewis B."/>
            <person name="Mehta T."/>
            <person name="Park D."/>
            <person name="Pearson M."/>
            <person name="Roberts A."/>
            <person name="Saif S."/>
            <person name="Shea T.D."/>
            <person name="Shenoy N."/>
            <person name="Sisk P."/>
            <person name="Stolte C."/>
            <person name="Sykes S."/>
            <person name="Walk T."/>
            <person name="White J."/>
            <person name="Yandava C."/>
            <person name="Klein B."/>
            <person name="McEwen J.G."/>
            <person name="Puccia R."/>
            <person name="Goldman G.H."/>
            <person name="Felipe M.S."/>
            <person name="Nino-Vega G."/>
            <person name="San-Blas G."/>
            <person name="Taylor J.W."/>
            <person name="Mendoza L."/>
            <person name="Galagan J.E."/>
            <person name="Nusbaum C."/>
            <person name="Birren B.W."/>
        </authorList>
    </citation>
    <scope>NUCLEOTIDE SEQUENCE [LARGE SCALE GENOMIC DNA]</scope>
    <source>
        <strain evidence="4">H143</strain>
    </source>
</reference>
<keyword evidence="1" id="KW-0175">Coiled coil</keyword>
<sequence>MAAADVHRLNLRPGFESGIIVARDEQERRSILVLDDSSGACLEVQYQYHHQQQHQQQQHGQHHTIPTHPPNFPPPKSRSISLRCSQASVQSSKAPISYFRGMFQLCLERYEMLHNMTAEVHFWDERTRFRLQVLCVPWVVTQEEVEKLRGEAEGLTAASAARIGGVGGCDVDLNADGHVVARRRKEERERERERDRERRRVEREERDCLRIEKRHLAEGTPSTYESSTVVPTAASLFVNTLTNFCSHQHSRSHHHLHWLPVEDIAEVFSNGTFLDPGVLG</sequence>
<evidence type="ECO:0000313" key="4">
    <source>
        <dbReference type="Proteomes" id="UP000002624"/>
    </source>
</evidence>
<dbReference type="OrthoDB" id="77828at2759"/>
<name>C6HDT1_AJECH</name>
<protein>
    <submittedName>
        <fullName evidence="3">OB-fold nucleic acid binding domain-containing protein</fullName>
    </submittedName>
</protein>
<dbReference type="HOGENOM" id="CLU_054798_1_0_1"/>
<dbReference type="Gene3D" id="2.40.50.140">
    <property type="entry name" value="Nucleic acid-binding proteins"/>
    <property type="match status" value="1"/>
</dbReference>
<evidence type="ECO:0000313" key="3">
    <source>
        <dbReference type="EMBL" id="EER41715.1"/>
    </source>
</evidence>
<feature type="coiled-coil region" evidence="1">
    <location>
        <begin position="184"/>
        <end position="214"/>
    </location>
</feature>
<gene>
    <name evidence="3" type="ORF">HCDG_04362</name>
</gene>
<dbReference type="EMBL" id="GG692423">
    <property type="protein sequence ID" value="EER41715.1"/>
    <property type="molecule type" value="Genomic_DNA"/>
</dbReference>